<dbReference type="InterPro" id="IPR009057">
    <property type="entry name" value="Homeodomain-like_sf"/>
</dbReference>
<dbReference type="SUPFAM" id="SSF48498">
    <property type="entry name" value="Tetracyclin repressor-like, C-terminal domain"/>
    <property type="match status" value="1"/>
</dbReference>
<dbReference type="RefSeq" id="WP_063426039.1">
    <property type="nucleotide sequence ID" value="NZ_CP050951.1"/>
</dbReference>
<dbReference type="Proteomes" id="UP000076857">
    <property type="component" value="Chromosome"/>
</dbReference>
<protein>
    <submittedName>
        <fullName evidence="6">TetR/AcrR family transcriptional regulator</fullName>
    </submittedName>
</protein>
<evidence type="ECO:0000256" key="3">
    <source>
        <dbReference type="ARBA" id="ARBA00023163"/>
    </source>
</evidence>
<feature type="DNA-binding region" description="H-T-H motif" evidence="4">
    <location>
        <begin position="35"/>
        <end position="54"/>
    </location>
</feature>
<dbReference type="InterPro" id="IPR036271">
    <property type="entry name" value="Tet_transcr_reg_TetR-rel_C_sf"/>
</dbReference>
<sequence length="218" mass="23699">MPVQNLPSLSVSDARDRLLEGASALFAAYGYQAISIRDLAGHLQIKPGSLYHHIESKQALLFELIESSMTDLLYETRQCLKYAPSNEARLERFVQAFICFSDQNPDRLVLITREAVNLSADQAAQLDRLKASYTELLSGIVAADCNLTSVAAKAHATEIAHAVLCMLCGQCHWGSSHHSPVSFRKVLFTYARAIVHAGKDLVQAGSSIALKSPAGSLT</sequence>
<dbReference type="AlphaFoldDB" id="A0AAP9SP28"/>
<keyword evidence="2 4" id="KW-0238">DNA-binding</keyword>
<evidence type="ECO:0000256" key="4">
    <source>
        <dbReference type="PROSITE-ProRule" id="PRU00335"/>
    </source>
</evidence>
<feature type="domain" description="HTH tetR-type" evidence="5">
    <location>
        <begin position="12"/>
        <end position="72"/>
    </location>
</feature>
<reference evidence="6 7" key="1">
    <citation type="submission" date="2016-04" db="EMBL/GenBank/DDBJ databases">
        <authorList>
            <person name="Qiu J."/>
        </authorList>
    </citation>
    <scope>NUCLEOTIDE SEQUENCE [LARGE SCALE GENOMIC DNA]</scope>
    <source>
        <strain evidence="6 7">JQ581</strain>
    </source>
</reference>
<name>A0AAP9SP28_PSEPU</name>
<keyword evidence="3" id="KW-0804">Transcription</keyword>
<dbReference type="PRINTS" id="PR00455">
    <property type="entry name" value="HTHTETR"/>
</dbReference>
<dbReference type="Pfam" id="PF00440">
    <property type="entry name" value="TetR_N"/>
    <property type="match status" value="1"/>
</dbReference>
<dbReference type="InterPro" id="IPR041490">
    <property type="entry name" value="KstR2_TetR_C"/>
</dbReference>
<dbReference type="GO" id="GO:0003677">
    <property type="term" value="F:DNA binding"/>
    <property type="evidence" value="ECO:0007669"/>
    <property type="project" value="UniProtKB-UniRule"/>
</dbReference>
<dbReference type="Pfam" id="PF17932">
    <property type="entry name" value="TetR_C_24"/>
    <property type="match status" value="1"/>
</dbReference>
<dbReference type="SUPFAM" id="SSF46689">
    <property type="entry name" value="Homeodomain-like"/>
    <property type="match status" value="1"/>
</dbReference>
<dbReference type="Gene3D" id="1.10.10.60">
    <property type="entry name" value="Homeodomain-like"/>
    <property type="match status" value="1"/>
</dbReference>
<dbReference type="EMBL" id="CP050951">
    <property type="protein sequence ID" value="QJQ10219.1"/>
    <property type="molecule type" value="Genomic_DNA"/>
</dbReference>
<reference evidence="6 7" key="2">
    <citation type="submission" date="2020-04" db="EMBL/GenBank/DDBJ databases">
        <title>Complete genome sequence of Pseudomonas putida strain JQ581.</title>
        <authorList>
            <person name="Mu Y."/>
        </authorList>
    </citation>
    <scope>NUCLEOTIDE SEQUENCE [LARGE SCALE GENOMIC DNA]</scope>
    <source>
        <strain evidence="6 7">JQ581</strain>
    </source>
</reference>
<dbReference type="PANTHER" id="PTHR47506">
    <property type="entry name" value="TRANSCRIPTIONAL REGULATORY PROTEIN"/>
    <property type="match status" value="1"/>
</dbReference>
<keyword evidence="1" id="KW-0805">Transcription regulation</keyword>
<evidence type="ECO:0000313" key="7">
    <source>
        <dbReference type="Proteomes" id="UP000076857"/>
    </source>
</evidence>
<dbReference type="Gene3D" id="1.10.357.10">
    <property type="entry name" value="Tetracycline Repressor, domain 2"/>
    <property type="match status" value="1"/>
</dbReference>
<organism evidence="6 7">
    <name type="scientific">Pseudomonas putida</name>
    <name type="common">Arthrobacter siderocapsulatus</name>
    <dbReference type="NCBI Taxonomy" id="303"/>
    <lineage>
        <taxon>Bacteria</taxon>
        <taxon>Pseudomonadati</taxon>
        <taxon>Pseudomonadota</taxon>
        <taxon>Gammaproteobacteria</taxon>
        <taxon>Pseudomonadales</taxon>
        <taxon>Pseudomonadaceae</taxon>
        <taxon>Pseudomonas</taxon>
    </lineage>
</organism>
<evidence type="ECO:0000259" key="5">
    <source>
        <dbReference type="PROSITE" id="PS50977"/>
    </source>
</evidence>
<evidence type="ECO:0000313" key="6">
    <source>
        <dbReference type="EMBL" id="QJQ10219.1"/>
    </source>
</evidence>
<dbReference type="PROSITE" id="PS50977">
    <property type="entry name" value="HTH_TETR_2"/>
    <property type="match status" value="1"/>
</dbReference>
<dbReference type="PANTHER" id="PTHR47506:SF7">
    <property type="entry name" value="TRANSCRIPTIONAL REGULATORY PROTEIN"/>
    <property type="match status" value="1"/>
</dbReference>
<gene>
    <name evidence="6" type="ORF">A3L25_012635</name>
</gene>
<evidence type="ECO:0000256" key="1">
    <source>
        <dbReference type="ARBA" id="ARBA00023015"/>
    </source>
</evidence>
<accession>A0AAP9SP28</accession>
<proteinExistence type="predicted"/>
<dbReference type="InterPro" id="IPR001647">
    <property type="entry name" value="HTH_TetR"/>
</dbReference>
<evidence type="ECO:0000256" key="2">
    <source>
        <dbReference type="ARBA" id="ARBA00023125"/>
    </source>
</evidence>